<gene>
    <name evidence="1" type="ORF">GCM10009759_71140</name>
</gene>
<dbReference type="Proteomes" id="UP001500897">
    <property type="component" value="Unassembled WGS sequence"/>
</dbReference>
<sequence>MYAALLRLVRRSARRPAQVRDEDDLPSVYLPAIPEPAAPTAATGDGPTWWSWPEDLAVHPLLAAAEQAADAAYARLLAEAENA</sequence>
<reference evidence="2" key="1">
    <citation type="journal article" date="2019" name="Int. J. Syst. Evol. Microbiol.">
        <title>The Global Catalogue of Microorganisms (GCM) 10K type strain sequencing project: providing services to taxonomists for standard genome sequencing and annotation.</title>
        <authorList>
            <consortium name="The Broad Institute Genomics Platform"/>
            <consortium name="The Broad Institute Genome Sequencing Center for Infectious Disease"/>
            <person name="Wu L."/>
            <person name="Ma J."/>
        </authorList>
    </citation>
    <scope>NUCLEOTIDE SEQUENCE [LARGE SCALE GENOMIC DNA]</scope>
    <source>
        <strain evidence="2">JCM 14559</strain>
    </source>
</reference>
<accession>A0ABP5JQV3</accession>
<evidence type="ECO:0000313" key="2">
    <source>
        <dbReference type="Proteomes" id="UP001500897"/>
    </source>
</evidence>
<dbReference type="RefSeq" id="WP_344558352.1">
    <property type="nucleotide sequence ID" value="NZ_BAAANS010000078.1"/>
</dbReference>
<proteinExistence type="predicted"/>
<evidence type="ECO:0000313" key="1">
    <source>
        <dbReference type="EMBL" id="GAA2121432.1"/>
    </source>
</evidence>
<comment type="caution">
    <text evidence="1">The sequence shown here is derived from an EMBL/GenBank/DDBJ whole genome shotgun (WGS) entry which is preliminary data.</text>
</comment>
<protein>
    <submittedName>
        <fullName evidence="1">Uncharacterized protein</fullName>
    </submittedName>
</protein>
<name>A0ABP5JQV3_9ACTN</name>
<organism evidence="1 2">
    <name type="scientific">Kitasatospora saccharophila</name>
    <dbReference type="NCBI Taxonomy" id="407973"/>
    <lineage>
        <taxon>Bacteria</taxon>
        <taxon>Bacillati</taxon>
        <taxon>Actinomycetota</taxon>
        <taxon>Actinomycetes</taxon>
        <taxon>Kitasatosporales</taxon>
        <taxon>Streptomycetaceae</taxon>
        <taxon>Kitasatospora</taxon>
    </lineage>
</organism>
<keyword evidence="2" id="KW-1185">Reference proteome</keyword>
<dbReference type="EMBL" id="BAAANS010000078">
    <property type="protein sequence ID" value="GAA2121432.1"/>
    <property type="molecule type" value="Genomic_DNA"/>
</dbReference>